<evidence type="ECO:0000313" key="2">
    <source>
        <dbReference type="Proteomes" id="UP001595969"/>
    </source>
</evidence>
<gene>
    <name evidence="1" type="ORF">ACFO5I_10650</name>
</gene>
<accession>A0ABV9MYS7</accession>
<proteinExistence type="predicted"/>
<evidence type="ECO:0000313" key="1">
    <source>
        <dbReference type="EMBL" id="MFC4720184.1"/>
    </source>
</evidence>
<dbReference type="RefSeq" id="WP_204655111.1">
    <property type="nucleotide sequence ID" value="NZ_JAFBFD010000058.1"/>
</dbReference>
<dbReference type="EMBL" id="JBHSGS010000059">
    <property type="protein sequence ID" value="MFC4720184.1"/>
    <property type="molecule type" value="Genomic_DNA"/>
</dbReference>
<name>A0ABV9MYS7_9ENTE</name>
<protein>
    <submittedName>
        <fullName evidence="1">Uncharacterized protein</fullName>
    </submittedName>
</protein>
<keyword evidence="2" id="KW-1185">Reference proteome</keyword>
<dbReference type="Proteomes" id="UP001595969">
    <property type="component" value="Unassembled WGS sequence"/>
</dbReference>
<comment type="caution">
    <text evidence="1">The sequence shown here is derived from an EMBL/GenBank/DDBJ whole genome shotgun (WGS) entry which is preliminary data.</text>
</comment>
<organism evidence="1 2">
    <name type="scientific">Enterococcus lemanii</name>
    <dbReference type="NCBI Taxonomy" id="1159752"/>
    <lineage>
        <taxon>Bacteria</taxon>
        <taxon>Bacillati</taxon>
        <taxon>Bacillota</taxon>
        <taxon>Bacilli</taxon>
        <taxon>Lactobacillales</taxon>
        <taxon>Enterococcaceae</taxon>
        <taxon>Enterococcus</taxon>
    </lineage>
</organism>
<sequence length="54" mass="6391">MKINFRIKEKVVEVAEHLYDLSKRDVVVNVTKKGVKTTEKRPTKRTIKWRAKGH</sequence>
<reference evidence="2" key="1">
    <citation type="journal article" date="2019" name="Int. J. Syst. Evol. Microbiol.">
        <title>The Global Catalogue of Microorganisms (GCM) 10K type strain sequencing project: providing services to taxonomists for standard genome sequencing and annotation.</title>
        <authorList>
            <consortium name="The Broad Institute Genomics Platform"/>
            <consortium name="The Broad Institute Genome Sequencing Center for Infectious Disease"/>
            <person name="Wu L."/>
            <person name="Ma J."/>
        </authorList>
    </citation>
    <scope>NUCLEOTIDE SEQUENCE [LARGE SCALE GENOMIC DNA]</scope>
    <source>
        <strain evidence="2">CGMCC 1.19032</strain>
    </source>
</reference>